<evidence type="ECO:0000313" key="2">
    <source>
        <dbReference type="Proteomes" id="UP000467637"/>
    </source>
</evidence>
<gene>
    <name evidence="1" type="ORF">GON05_33280</name>
</gene>
<comment type="caution">
    <text evidence="1">The sequence shown here is derived from an EMBL/GenBank/DDBJ whole genome shotgun (WGS) entry which is preliminary data.</text>
</comment>
<accession>A0ABW9ULT2</accession>
<protein>
    <submittedName>
        <fullName evidence="1">Uncharacterized protein</fullName>
    </submittedName>
</protein>
<reference evidence="1 2" key="1">
    <citation type="submission" date="2019-12" db="EMBL/GenBank/DDBJ databases">
        <authorList>
            <person name="Huq M.A."/>
        </authorList>
    </citation>
    <scope>NUCLEOTIDE SEQUENCE [LARGE SCALE GENOMIC DNA]</scope>
    <source>
        <strain evidence="1 2">MAH-34</strain>
    </source>
</reference>
<organism evidence="1 2">
    <name type="scientific">Paenibacillus anseongense</name>
    <dbReference type="NCBI Taxonomy" id="2682845"/>
    <lineage>
        <taxon>Bacteria</taxon>
        <taxon>Bacillati</taxon>
        <taxon>Bacillota</taxon>
        <taxon>Bacilli</taxon>
        <taxon>Bacillales</taxon>
        <taxon>Paenibacillaceae</taxon>
        <taxon>Paenibacillus</taxon>
    </lineage>
</organism>
<proteinExistence type="predicted"/>
<dbReference type="Proteomes" id="UP000467637">
    <property type="component" value="Unassembled WGS sequence"/>
</dbReference>
<keyword evidence="2" id="KW-1185">Reference proteome</keyword>
<evidence type="ECO:0000313" key="1">
    <source>
        <dbReference type="EMBL" id="MVQ39475.1"/>
    </source>
</evidence>
<name>A0ABW9ULT2_9BACL</name>
<dbReference type="EMBL" id="WSEM01000034">
    <property type="protein sequence ID" value="MVQ39475.1"/>
    <property type="molecule type" value="Genomic_DNA"/>
</dbReference>
<sequence>MELKQEEERLRLLKNLIREEQDSLDLKRIVWAELGVVGEFQNSIVYEYDHDELNALLYNIGILPVITCIKSSDLTEEELGRVAHVPAHRKRYLRFTPSNHFKQSMIIPLFDFNVNELDLLDKVAMWKESNTKFERLNTIWQIEKLRALVSLELKTSKKLTFECGTFSFLEGSKKYRTDMVLEHFDVRTIIRCARVNLDRMDEIRSRGFLSKHELAGIRRVVNVQRRYIIMTIKKEKMKKEYWCSKLKQLSHLSQGENAE</sequence>